<feature type="domain" description="YgjP-like metallopeptidase" evidence="1">
    <location>
        <begin position="14"/>
        <end position="209"/>
    </location>
</feature>
<evidence type="ECO:0000313" key="3">
    <source>
        <dbReference type="Proteomes" id="UP000576225"/>
    </source>
</evidence>
<dbReference type="Pfam" id="PF01863">
    <property type="entry name" value="YgjP-like"/>
    <property type="match status" value="1"/>
</dbReference>
<dbReference type="RefSeq" id="WP_168962766.1">
    <property type="nucleotide sequence ID" value="NZ_JABAEW010000021.1"/>
</dbReference>
<name>A0A848B119_9BACT</name>
<dbReference type="InterPro" id="IPR053136">
    <property type="entry name" value="UTP_pyrophosphatase-like"/>
</dbReference>
<dbReference type="Gene3D" id="3.30.2010.10">
    <property type="entry name" value="Metalloproteases ('zincins'), catalytic domain"/>
    <property type="match status" value="1"/>
</dbReference>
<dbReference type="AlphaFoldDB" id="A0A848B119"/>
<dbReference type="EMBL" id="JABAEW010000021">
    <property type="protein sequence ID" value="NMD87239.1"/>
    <property type="molecule type" value="Genomic_DNA"/>
</dbReference>
<evidence type="ECO:0000259" key="1">
    <source>
        <dbReference type="Pfam" id="PF01863"/>
    </source>
</evidence>
<dbReference type="PANTHER" id="PTHR30399:SF1">
    <property type="entry name" value="UTP PYROPHOSPHATASE"/>
    <property type="match status" value="1"/>
</dbReference>
<gene>
    <name evidence="2" type="ORF">HF882_11650</name>
</gene>
<accession>A0A848B119</accession>
<reference evidence="2 3" key="1">
    <citation type="submission" date="2020-04" db="EMBL/GenBank/DDBJ databases">
        <authorList>
            <person name="Hitch T.C.A."/>
            <person name="Wylensek D."/>
            <person name="Clavel T."/>
        </authorList>
    </citation>
    <scope>NUCLEOTIDE SEQUENCE [LARGE SCALE GENOMIC DNA]</scope>
    <source>
        <strain evidence="2 3">COR2-253-APC-1A</strain>
    </source>
</reference>
<proteinExistence type="predicted"/>
<comment type="caution">
    <text evidence="2">The sequence shown here is derived from an EMBL/GenBank/DDBJ whole genome shotgun (WGS) entry which is preliminary data.</text>
</comment>
<sequence>MIIYSPRRTRIAFSVRPEDGRLEIRAPQGVSEKRLLEIATANRAVIEDLYRRMEHYRARLPRFRFFEGEHFLLLGREYELRFSRRILAFDDAFIVPRGDGEAVKNALEKLYRRLAREMIGRKVREQADRFNLTYRTIRIGGASTRWGSCNRNGDLNFTWKLIQCPEPVVDYVIIHELAHRLELNHSARFWAAVRRMCPDYKARQQFLKENAARFSGW</sequence>
<dbReference type="InterPro" id="IPR002725">
    <property type="entry name" value="YgjP-like_metallopeptidase"/>
</dbReference>
<protein>
    <submittedName>
        <fullName evidence="2">M48 family metallopeptidase</fullName>
    </submittedName>
</protein>
<evidence type="ECO:0000313" key="2">
    <source>
        <dbReference type="EMBL" id="NMD87239.1"/>
    </source>
</evidence>
<dbReference type="Proteomes" id="UP000576225">
    <property type="component" value="Unassembled WGS sequence"/>
</dbReference>
<dbReference type="PANTHER" id="PTHR30399">
    <property type="entry name" value="UNCHARACTERIZED PROTEIN YGJP"/>
    <property type="match status" value="1"/>
</dbReference>
<dbReference type="CDD" id="cd07344">
    <property type="entry name" value="M48_yhfN_like"/>
    <property type="match status" value="1"/>
</dbReference>
<organism evidence="2 3">
    <name type="scientific">Victivallis vadensis</name>
    <dbReference type="NCBI Taxonomy" id="172901"/>
    <lineage>
        <taxon>Bacteria</taxon>
        <taxon>Pseudomonadati</taxon>
        <taxon>Lentisphaerota</taxon>
        <taxon>Lentisphaeria</taxon>
        <taxon>Victivallales</taxon>
        <taxon>Victivallaceae</taxon>
        <taxon>Victivallis</taxon>
    </lineage>
</organism>